<comment type="subcellular location">
    <subcellularLocation>
        <location evidence="1">Cell projection</location>
        <location evidence="1">Dendrite</location>
    </subcellularLocation>
    <subcellularLocation>
        <location evidence="2">Cytoplasm</location>
    </subcellularLocation>
    <subcellularLocation>
        <location evidence="10">Synapse</location>
        <location evidence="10">Synaptosome</location>
    </subcellularLocation>
</comment>
<feature type="region of interest" description="Disordered" evidence="13">
    <location>
        <begin position="582"/>
        <end position="634"/>
    </location>
</feature>
<dbReference type="GO" id="GO:0030425">
    <property type="term" value="C:dendrite"/>
    <property type="evidence" value="ECO:0007669"/>
    <property type="project" value="UniProtKB-SubCell"/>
</dbReference>
<dbReference type="PANTHER" id="PTHR12515:SF8">
    <property type="entry name" value="PROTEIN SMAUG HOMOLOG 1"/>
    <property type="match status" value="1"/>
</dbReference>
<dbReference type="SMART" id="SM00454">
    <property type="entry name" value="SAM"/>
    <property type="match status" value="1"/>
</dbReference>
<dbReference type="InterPro" id="IPR013761">
    <property type="entry name" value="SAM/pointed_sf"/>
</dbReference>
<keyword evidence="5" id="KW-0678">Repressor</keyword>
<evidence type="ECO:0000256" key="12">
    <source>
        <dbReference type="ARBA" id="ARBA00041298"/>
    </source>
</evidence>
<keyword evidence="9" id="KW-0966">Cell projection</keyword>
<dbReference type="CDD" id="cd09557">
    <property type="entry name" value="SAM_Smaug"/>
    <property type="match status" value="1"/>
</dbReference>
<dbReference type="GO" id="GO:0003729">
    <property type="term" value="F:mRNA binding"/>
    <property type="evidence" value="ECO:0007669"/>
    <property type="project" value="TreeGrafter"/>
</dbReference>
<dbReference type="AlphaFoldDB" id="A0A7N6AQ17"/>
<reference evidence="15" key="2">
    <citation type="submission" date="2025-08" db="UniProtKB">
        <authorList>
            <consortium name="Ensembl"/>
        </authorList>
    </citation>
    <scope>IDENTIFICATION</scope>
</reference>
<feature type="region of interest" description="Disordered" evidence="13">
    <location>
        <begin position="542"/>
        <end position="561"/>
    </location>
</feature>
<name>A0A7N6AQ17_ANATE</name>
<evidence type="ECO:0000256" key="4">
    <source>
        <dbReference type="ARBA" id="ARBA00022490"/>
    </source>
</evidence>
<evidence type="ECO:0000256" key="13">
    <source>
        <dbReference type="SAM" id="MobiDB-lite"/>
    </source>
</evidence>
<keyword evidence="6" id="KW-0771">Synaptosome</keyword>
<dbReference type="GO" id="GO:0030371">
    <property type="term" value="F:translation repressor activity"/>
    <property type="evidence" value="ECO:0007669"/>
    <property type="project" value="InterPro"/>
</dbReference>
<feature type="compositionally biased region" description="Polar residues" evidence="13">
    <location>
        <begin position="622"/>
        <end position="634"/>
    </location>
</feature>
<reference evidence="15" key="3">
    <citation type="submission" date="2025-09" db="UniProtKB">
        <authorList>
            <consortium name="Ensembl"/>
        </authorList>
    </citation>
    <scope>IDENTIFICATION</scope>
</reference>
<protein>
    <recommendedName>
        <fullName evidence="11">Protein Smaug homolog 1</fullName>
    </recommendedName>
    <alternativeName>
        <fullName evidence="12">Sterile alpha motif domain-containing protein 4A</fullName>
    </alternativeName>
</protein>
<proteinExistence type="inferred from homology"/>
<evidence type="ECO:0000259" key="14">
    <source>
        <dbReference type="SMART" id="SM00454"/>
    </source>
</evidence>
<organism evidence="15 16">
    <name type="scientific">Anabas testudineus</name>
    <name type="common">Climbing perch</name>
    <name type="synonym">Anthias testudineus</name>
    <dbReference type="NCBI Taxonomy" id="64144"/>
    <lineage>
        <taxon>Eukaryota</taxon>
        <taxon>Metazoa</taxon>
        <taxon>Chordata</taxon>
        <taxon>Craniata</taxon>
        <taxon>Vertebrata</taxon>
        <taxon>Euteleostomi</taxon>
        <taxon>Actinopterygii</taxon>
        <taxon>Neopterygii</taxon>
        <taxon>Teleostei</taxon>
        <taxon>Neoteleostei</taxon>
        <taxon>Acanthomorphata</taxon>
        <taxon>Anabantaria</taxon>
        <taxon>Anabantiformes</taxon>
        <taxon>Anabantoidei</taxon>
        <taxon>Anabantidae</taxon>
        <taxon>Anabas</taxon>
    </lineage>
</organism>
<dbReference type="GO" id="GO:0045202">
    <property type="term" value="C:synapse"/>
    <property type="evidence" value="ECO:0007669"/>
    <property type="project" value="UniProtKB-SubCell"/>
</dbReference>
<dbReference type="InterPro" id="IPR037093">
    <property type="entry name" value="PHAT_dom_sf"/>
</dbReference>
<accession>A0A7N6AQ17</accession>
<dbReference type="FunFam" id="1.10.150.50:FF:000013">
    <property type="entry name" value="Protein Smaug homolog 1 isoform 2"/>
    <property type="match status" value="1"/>
</dbReference>
<dbReference type="InterPro" id="IPR050897">
    <property type="entry name" value="SMAUG/VTS1_RNA-bind"/>
</dbReference>
<feature type="compositionally biased region" description="Low complexity" evidence="13">
    <location>
        <begin position="596"/>
        <end position="609"/>
    </location>
</feature>
<dbReference type="Gene3D" id="1.10.150.50">
    <property type="entry name" value="Transcription Factor, Ets-1"/>
    <property type="match status" value="1"/>
</dbReference>
<evidence type="ECO:0000256" key="2">
    <source>
        <dbReference type="ARBA" id="ARBA00004496"/>
    </source>
</evidence>
<evidence type="ECO:0000256" key="3">
    <source>
        <dbReference type="ARBA" id="ARBA00008232"/>
    </source>
</evidence>
<evidence type="ECO:0000313" key="15">
    <source>
        <dbReference type="Ensembl" id="ENSATEP00000051342.1"/>
    </source>
</evidence>
<feature type="region of interest" description="Disordered" evidence="13">
    <location>
        <begin position="441"/>
        <end position="466"/>
    </location>
</feature>
<evidence type="ECO:0000256" key="7">
    <source>
        <dbReference type="ARBA" id="ARBA00022845"/>
    </source>
</evidence>
<dbReference type="Pfam" id="PF26034">
    <property type="entry name" value="PHAT_SMAUG"/>
    <property type="match status" value="1"/>
</dbReference>
<evidence type="ECO:0000256" key="8">
    <source>
        <dbReference type="ARBA" id="ARBA00023018"/>
    </source>
</evidence>
<dbReference type="PANTHER" id="PTHR12515">
    <property type="entry name" value="STERILE ALPHA MOTIF DOMAIN CONTAINING PROTEIN 4-RELATED"/>
    <property type="match status" value="1"/>
</dbReference>
<dbReference type="GO" id="GO:0000932">
    <property type="term" value="C:P-body"/>
    <property type="evidence" value="ECO:0007669"/>
    <property type="project" value="TreeGrafter"/>
</dbReference>
<feature type="compositionally biased region" description="Polar residues" evidence="13">
    <location>
        <begin position="548"/>
        <end position="557"/>
    </location>
</feature>
<keyword evidence="16" id="KW-1185">Reference proteome</keyword>
<evidence type="ECO:0000313" key="16">
    <source>
        <dbReference type="Proteomes" id="UP000265040"/>
    </source>
</evidence>
<evidence type="ECO:0000256" key="10">
    <source>
        <dbReference type="ARBA" id="ARBA00034102"/>
    </source>
</evidence>
<dbReference type="SUPFAM" id="SSF47769">
    <property type="entry name" value="SAM/Pointed domain"/>
    <property type="match status" value="1"/>
</dbReference>
<feature type="compositionally biased region" description="Polar residues" evidence="13">
    <location>
        <begin position="229"/>
        <end position="265"/>
    </location>
</feature>
<evidence type="ECO:0000256" key="5">
    <source>
        <dbReference type="ARBA" id="ARBA00022491"/>
    </source>
</evidence>
<dbReference type="Proteomes" id="UP000265040">
    <property type="component" value="Chromosome 3"/>
</dbReference>
<dbReference type="Gene3D" id="1.25.40.170">
    <property type="entry name" value="Smaug, PHAT domain"/>
    <property type="match status" value="1"/>
</dbReference>
<evidence type="ECO:0000256" key="9">
    <source>
        <dbReference type="ARBA" id="ARBA00023273"/>
    </source>
</evidence>
<keyword evidence="4" id="KW-0963">Cytoplasm</keyword>
<comment type="similarity">
    <text evidence="3">Belongs to the SMAUG family.</text>
</comment>
<keyword evidence="7" id="KW-0810">Translation regulation</keyword>
<feature type="domain" description="SAM" evidence="14">
    <location>
        <begin position="324"/>
        <end position="387"/>
    </location>
</feature>
<dbReference type="Ensembl" id="ENSATET00000044317.2">
    <property type="protein sequence ID" value="ENSATEP00000051342.1"/>
    <property type="gene ID" value="ENSATEG00000022040.3"/>
</dbReference>
<reference evidence="15" key="1">
    <citation type="submission" date="2021-04" db="EMBL/GenBank/DDBJ databases">
        <authorList>
            <consortium name="Wellcome Sanger Institute Data Sharing"/>
        </authorList>
    </citation>
    <scope>NUCLEOTIDE SEQUENCE [LARGE SCALE GENOMIC DNA]</scope>
</reference>
<dbReference type="Pfam" id="PF00536">
    <property type="entry name" value="SAM_1"/>
    <property type="match status" value="1"/>
</dbReference>
<dbReference type="GeneTree" id="ENSGT00940000157933"/>
<dbReference type="GO" id="GO:0000289">
    <property type="term" value="P:nuclear-transcribed mRNA poly(A) tail shortening"/>
    <property type="evidence" value="ECO:0007669"/>
    <property type="project" value="TreeGrafter"/>
</dbReference>
<dbReference type="InterPro" id="IPR001660">
    <property type="entry name" value="SAM"/>
</dbReference>
<evidence type="ECO:0000256" key="11">
    <source>
        <dbReference type="ARBA" id="ARBA00041183"/>
    </source>
</evidence>
<evidence type="ECO:0000256" key="6">
    <source>
        <dbReference type="ARBA" id="ARBA00022599"/>
    </source>
</evidence>
<feature type="region of interest" description="Disordered" evidence="13">
    <location>
        <begin position="156"/>
        <end position="208"/>
    </location>
</feature>
<dbReference type="InterPro" id="IPR037634">
    <property type="entry name" value="Smaug_SAM"/>
</dbReference>
<evidence type="ECO:0000256" key="1">
    <source>
        <dbReference type="ARBA" id="ARBA00004279"/>
    </source>
</evidence>
<sequence>MMFRDQVGVLASWFKGWNECEQTVALLSLLKRVSRTQARFLQLCLEHSLAECAELQVLEGEANNPGVISQWQGEPKERVISLVLTHLPLLKPGNVEAKGEYMRLLPRILAHTIEHGHHLEESRQLLSYALIHPATSLEDRSALALWLNHLEERAAARGDSLERPPPSGPHHHHHQSTPPSTLTSSDDRLNGWQSSRDSGLGGSWHQQQQGCENGHLLLYPSSSVPATINTVGTGGSSNISGSQQHSPLKRSVSLTPPMSGPSNQPLGHVWLSQEDLRSARGPAPDHAPLSPQSSIASSGSGGSEHLEEAGLGGGSGLHRSSFHEEGSGMRDVPAWLKSLRLHKYATLFSTMTYDEMMSLSEEQLEAQKVTKGARHKIVISIQKLKERQNILRSLEKDVLEGSNLRGPLQELHQMIMTPIKAFSDSEEASLQRPLLSPEGKSAALGSHLTGGGSGESESGTSVIGEGDLPGQFTRVMGKVCTQLLVSRSDEDNISSYLQLIDKCLIHESFTETQKKRLLSWKQQVQRLFRSIPRKALPDIAGYRPQRSRFGQSNSLPTTGCVGGSVSARRSLRQFQMPSRSLPGARLNLLGSGGLLGPTPRSSSSTPTGPKQGRQGLWFANPGGSNSMPSRTHSSVQRTRSLPVHTTPQTMVMFQQADLHLPVTEPDINNRLESLCLSMTEHALGGNTQILIDHNTEGTV</sequence>
<keyword evidence="8" id="KW-0770">Synapse</keyword>
<dbReference type="InterPro" id="IPR058599">
    <property type="entry name" value="PHAT_Smg/ZCCHC2-like"/>
</dbReference>
<feature type="region of interest" description="Disordered" evidence="13">
    <location>
        <begin position="229"/>
        <end position="327"/>
    </location>
</feature>
<gene>
    <name evidence="15" type="primary">SAMD4A</name>
</gene>